<reference evidence="1" key="1">
    <citation type="submission" date="2018-06" db="EMBL/GenBank/DDBJ databases">
        <authorList>
            <person name="Zhirakovskaya E."/>
        </authorList>
    </citation>
    <scope>NUCLEOTIDE SEQUENCE</scope>
</reference>
<gene>
    <name evidence="1" type="ORF">MNBD_GAMMA20-2114</name>
</gene>
<dbReference type="EMBL" id="UOFU01000073">
    <property type="protein sequence ID" value="VAW95463.1"/>
    <property type="molecule type" value="Genomic_DNA"/>
</dbReference>
<evidence type="ECO:0000313" key="1">
    <source>
        <dbReference type="EMBL" id="VAW95463.1"/>
    </source>
</evidence>
<name>A0A3B1A5T4_9ZZZZ</name>
<dbReference type="AlphaFoldDB" id="A0A3B1A5T4"/>
<accession>A0A3B1A5T4</accession>
<sequence length="36" mass="4294">MARLPRYFVEGQAQHIIQRGNNREPIFADDSDTHFY</sequence>
<organism evidence="1">
    <name type="scientific">hydrothermal vent metagenome</name>
    <dbReference type="NCBI Taxonomy" id="652676"/>
    <lineage>
        <taxon>unclassified sequences</taxon>
        <taxon>metagenomes</taxon>
        <taxon>ecological metagenomes</taxon>
    </lineage>
</organism>
<feature type="non-terminal residue" evidence="1">
    <location>
        <position position="36"/>
    </location>
</feature>
<protein>
    <submittedName>
        <fullName evidence="1">Uncharacterized protein</fullName>
    </submittedName>
</protein>
<proteinExistence type="predicted"/>